<dbReference type="Proteomes" id="UP000078389">
    <property type="component" value="Unassembled WGS sequence"/>
</dbReference>
<dbReference type="AlphaFoldDB" id="A0A178HYU4"/>
<comment type="caution">
    <text evidence="1">The sequence shown here is derived from an EMBL/GenBank/DDBJ whole genome shotgun (WGS) entry which is preliminary data.</text>
</comment>
<sequence>MNEKITLIATSQIVRAVGYETTGQTDANGNLKYQPISETIANGSTFEATAEEAAEYSRLGCAVLADSADAAFLADMRSIYGRVK</sequence>
<dbReference type="STRING" id="1770058.A3840_10925"/>
<protein>
    <submittedName>
        <fullName evidence="1">Uncharacterized protein</fullName>
    </submittedName>
</protein>
<reference evidence="1 2" key="1">
    <citation type="submission" date="2016-03" db="EMBL/GenBank/DDBJ databases">
        <title>Genome sequencing of Devosia sp. S37.</title>
        <authorList>
            <person name="Mohd Nor M."/>
        </authorList>
    </citation>
    <scope>NUCLEOTIDE SEQUENCE [LARGE SCALE GENOMIC DNA]</scope>
    <source>
        <strain evidence="1 2">S37</strain>
    </source>
</reference>
<gene>
    <name evidence="1" type="ORF">A3840_10925</name>
</gene>
<dbReference type="RefSeq" id="WP_067456207.1">
    <property type="nucleotide sequence ID" value="NZ_LVVY01000086.1"/>
</dbReference>
<evidence type="ECO:0000313" key="2">
    <source>
        <dbReference type="Proteomes" id="UP000078389"/>
    </source>
</evidence>
<accession>A0A178HYU4</accession>
<organism evidence="1 2">
    <name type="scientific">Devosia elaeis</name>
    <dbReference type="NCBI Taxonomy" id="1770058"/>
    <lineage>
        <taxon>Bacteria</taxon>
        <taxon>Pseudomonadati</taxon>
        <taxon>Pseudomonadota</taxon>
        <taxon>Alphaproteobacteria</taxon>
        <taxon>Hyphomicrobiales</taxon>
        <taxon>Devosiaceae</taxon>
        <taxon>Devosia</taxon>
    </lineage>
</organism>
<proteinExistence type="predicted"/>
<name>A0A178HYU4_9HYPH</name>
<keyword evidence="2" id="KW-1185">Reference proteome</keyword>
<dbReference type="EMBL" id="LVVY01000086">
    <property type="protein sequence ID" value="OAM77138.1"/>
    <property type="molecule type" value="Genomic_DNA"/>
</dbReference>
<evidence type="ECO:0000313" key="1">
    <source>
        <dbReference type="EMBL" id="OAM77138.1"/>
    </source>
</evidence>